<sequence>MVKEDVLKYFLMEAPACLMVRATLKRMFAAEVLDELFQEHAEVQYERELLLDGRRFDDALGLSSHSFSAYSLSAAK</sequence>
<gene>
    <name evidence="1" type="ORF">Mal48_15530</name>
</gene>
<accession>A0A517QKZ0</accession>
<keyword evidence="2" id="KW-1185">Reference proteome</keyword>
<dbReference type="AlphaFoldDB" id="A0A517QKZ0"/>
<evidence type="ECO:0000313" key="2">
    <source>
        <dbReference type="Proteomes" id="UP000315724"/>
    </source>
</evidence>
<dbReference type="EMBL" id="CP036267">
    <property type="protein sequence ID" value="QDT32310.1"/>
    <property type="molecule type" value="Genomic_DNA"/>
</dbReference>
<name>A0A517QKZ0_9PLAN</name>
<dbReference type="RefSeq" id="WP_145197483.1">
    <property type="nucleotide sequence ID" value="NZ_CP036267.1"/>
</dbReference>
<dbReference type="Proteomes" id="UP000315724">
    <property type="component" value="Chromosome"/>
</dbReference>
<organism evidence="1 2">
    <name type="scientific">Thalassoglobus polymorphus</name>
    <dbReference type="NCBI Taxonomy" id="2527994"/>
    <lineage>
        <taxon>Bacteria</taxon>
        <taxon>Pseudomonadati</taxon>
        <taxon>Planctomycetota</taxon>
        <taxon>Planctomycetia</taxon>
        <taxon>Planctomycetales</taxon>
        <taxon>Planctomycetaceae</taxon>
        <taxon>Thalassoglobus</taxon>
    </lineage>
</organism>
<dbReference type="KEGG" id="tpol:Mal48_15530"/>
<proteinExistence type="predicted"/>
<reference evidence="1 2" key="1">
    <citation type="submission" date="2019-02" db="EMBL/GenBank/DDBJ databases">
        <title>Deep-cultivation of Planctomycetes and their phenomic and genomic characterization uncovers novel biology.</title>
        <authorList>
            <person name="Wiegand S."/>
            <person name="Jogler M."/>
            <person name="Boedeker C."/>
            <person name="Pinto D."/>
            <person name="Vollmers J."/>
            <person name="Rivas-Marin E."/>
            <person name="Kohn T."/>
            <person name="Peeters S.H."/>
            <person name="Heuer A."/>
            <person name="Rast P."/>
            <person name="Oberbeckmann S."/>
            <person name="Bunk B."/>
            <person name="Jeske O."/>
            <person name="Meyerdierks A."/>
            <person name="Storesund J.E."/>
            <person name="Kallscheuer N."/>
            <person name="Luecker S."/>
            <person name="Lage O.M."/>
            <person name="Pohl T."/>
            <person name="Merkel B.J."/>
            <person name="Hornburger P."/>
            <person name="Mueller R.-W."/>
            <person name="Bruemmer F."/>
            <person name="Labrenz M."/>
            <person name="Spormann A.M."/>
            <person name="Op den Camp H."/>
            <person name="Overmann J."/>
            <person name="Amann R."/>
            <person name="Jetten M.S.M."/>
            <person name="Mascher T."/>
            <person name="Medema M.H."/>
            <person name="Devos D.P."/>
            <person name="Kaster A.-K."/>
            <person name="Ovreas L."/>
            <person name="Rohde M."/>
            <person name="Galperin M.Y."/>
            <person name="Jogler C."/>
        </authorList>
    </citation>
    <scope>NUCLEOTIDE SEQUENCE [LARGE SCALE GENOMIC DNA]</scope>
    <source>
        <strain evidence="1 2">Mal48</strain>
    </source>
</reference>
<protein>
    <submittedName>
        <fullName evidence="1">Uncharacterized protein</fullName>
    </submittedName>
</protein>
<evidence type="ECO:0000313" key="1">
    <source>
        <dbReference type="EMBL" id="QDT32310.1"/>
    </source>
</evidence>